<accession>A0A165F0Y6</accession>
<dbReference type="InParanoid" id="A0A165F0Y6"/>
<reference evidence="1 2" key="1">
    <citation type="journal article" date="2016" name="Mol. Biol. Evol.">
        <title>Comparative Genomics of Early-Diverging Mushroom-Forming Fungi Provides Insights into the Origins of Lignocellulose Decay Capabilities.</title>
        <authorList>
            <person name="Nagy L.G."/>
            <person name="Riley R."/>
            <person name="Tritt A."/>
            <person name="Adam C."/>
            <person name="Daum C."/>
            <person name="Floudas D."/>
            <person name="Sun H."/>
            <person name="Yadav J.S."/>
            <person name="Pangilinan J."/>
            <person name="Larsson K.H."/>
            <person name="Matsuura K."/>
            <person name="Barry K."/>
            <person name="Labutti K."/>
            <person name="Kuo R."/>
            <person name="Ohm R.A."/>
            <person name="Bhattacharya S.S."/>
            <person name="Shirouzu T."/>
            <person name="Yoshinaga Y."/>
            <person name="Martin F.M."/>
            <person name="Grigoriev I.V."/>
            <person name="Hibbett D.S."/>
        </authorList>
    </citation>
    <scope>NUCLEOTIDE SEQUENCE [LARGE SCALE GENOMIC DNA]</scope>
    <source>
        <strain evidence="1 2">HHB12029</strain>
    </source>
</reference>
<protein>
    <submittedName>
        <fullName evidence="1">Uncharacterized protein</fullName>
    </submittedName>
</protein>
<evidence type="ECO:0000313" key="1">
    <source>
        <dbReference type="EMBL" id="KZV88126.1"/>
    </source>
</evidence>
<dbReference type="AlphaFoldDB" id="A0A165F0Y6"/>
<sequence>MNAWRLSRTVVFVESIECARRPRLSIDSAHPIRQPLDPAAAVTVALMTPKAPPFPSAKPRINPHVTAALSAPTCRLVQSGFVCIQCSSRIASPDAVRLHPAGRGTPARPSVFH</sequence>
<proteinExistence type="predicted"/>
<organism evidence="1 2">
    <name type="scientific">Exidia glandulosa HHB12029</name>
    <dbReference type="NCBI Taxonomy" id="1314781"/>
    <lineage>
        <taxon>Eukaryota</taxon>
        <taxon>Fungi</taxon>
        <taxon>Dikarya</taxon>
        <taxon>Basidiomycota</taxon>
        <taxon>Agaricomycotina</taxon>
        <taxon>Agaricomycetes</taxon>
        <taxon>Auriculariales</taxon>
        <taxon>Exidiaceae</taxon>
        <taxon>Exidia</taxon>
    </lineage>
</organism>
<dbReference type="Proteomes" id="UP000077266">
    <property type="component" value="Unassembled WGS sequence"/>
</dbReference>
<dbReference type="EMBL" id="KV426107">
    <property type="protein sequence ID" value="KZV88126.1"/>
    <property type="molecule type" value="Genomic_DNA"/>
</dbReference>
<name>A0A165F0Y6_EXIGL</name>
<gene>
    <name evidence="1" type="ORF">EXIGLDRAFT_722980</name>
</gene>
<evidence type="ECO:0000313" key="2">
    <source>
        <dbReference type="Proteomes" id="UP000077266"/>
    </source>
</evidence>
<keyword evidence="2" id="KW-1185">Reference proteome</keyword>